<feature type="binding site" evidence="8">
    <location>
        <position position="344"/>
    </location>
    <ligand>
        <name>Zn(2+)</name>
        <dbReference type="ChEBI" id="CHEBI:29105"/>
        <note>catalytic</note>
    </ligand>
</feature>
<keyword evidence="2 10" id="KW-0645">Protease</keyword>
<dbReference type="Pfam" id="PF17900">
    <property type="entry name" value="Peptidase_M1_N"/>
    <property type="match status" value="1"/>
</dbReference>
<evidence type="ECO:0000256" key="7">
    <source>
        <dbReference type="PIRSR" id="PIRSR634016-1"/>
    </source>
</evidence>
<dbReference type="AlphaFoldDB" id="A0A1E4SCQ6"/>
<dbReference type="InterPro" id="IPR034016">
    <property type="entry name" value="M1_APN-typ"/>
</dbReference>
<dbReference type="GO" id="GO:0016020">
    <property type="term" value="C:membrane"/>
    <property type="evidence" value="ECO:0007669"/>
    <property type="project" value="TreeGrafter"/>
</dbReference>
<evidence type="ECO:0000256" key="1">
    <source>
        <dbReference type="ARBA" id="ARBA00010136"/>
    </source>
</evidence>
<dbReference type="InterPro" id="IPR027268">
    <property type="entry name" value="Peptidase_M4/M1_CTD_sf"/>
</dbReference>
<protein>
    <recommendedName>
        <fullName evidence="10">Aminopeptidase</fullName>
        <ecNumber evidence="10">3.4.11.-</ecNumber>
    </recommendedName>
</protein>
<evidence type="ECO:0000259" key="12">
    <source>
        <dbReference type="Pfam" id="PF11838"/>
    </source>
</evidence>
<dbReference type="GO" id="GO:0042277">
    <property type="term" value="F:peptide binding"/>
    <property type="evidence" value="ECO:0007669"/>
    <property type="project" value="TreeGrafter"/>
</dbReference>
<keyword evidence="15" id="KW-1185">Reference proteome</keyword>
<feature type="active site" description="Proton acceptor" evidence="7">
    <location>
        <position position="322"/>
    </location>
</feature>
<evidence type="ECO:0000313" key="14">
    <source>
        <dbReference type="EMBL" id="ODV77307.1"/>
    </source>
</evidence>
<dbReference type="Gene3D" id="2.60.40.1910">
    <property type="match status" value="1"/>
</dbReference>
<keyword evidence="3 8" id="KW-0479">Metal-binding</keyword>
<dbReference type="InterPro" id="IPR045357">
    <property type="entry name" value="Aminopeptidase_N-like_N"/>
</dbReference>
<dbReference type="GO" id="GO:0006508">
    <property type="term" value="P:proteolysis"/>
    <property type="evidence" value="ECO:0007669"/>
    <property type="project" value="UniProtKB-KW"/>
</dbReference>
<dbReference type="InterPro" id="IPR024571">
    <property type="entry name" value="ERAP1-like_C_dom"/>
</dbReference>
<evidence type="ECO:0000256" key="2">
    <source>
        <dbReference type="ARBA" id="ARBA00022670"/>
    </source>
</evidence>
<dbReference type="InterPro" id="IPR042097">
    <property type="entry name" value="Aminopeptidase_N-like_N_sf"/>
</dbReference>
<dbReference type="GO" id="GO:0005737">
    <property type="term" value="C:cytoplasm"/>
    <property type="evidence" value="ECO:0007669"/>
    <property type="project" value="TreeGrafter"/>
</dbReference>
<organism evidence="14 15">
    <name type="scientific">Suhomyces tanzawaensis NRRL Y-17324</name>
    <dbReference type="NCBI Taxonomy" id="984487"/>
    <lineage>
        <taxon>Eukaryota</taxon>
        <taxon>Fungi</taxon>
        <taxon>Dikarya</taxon>
        <taxon>Ascomycota</taxon>
        <taxon>Saccharomycotina</taxon>
        <taxon>Pichiomycetes</taxon>
        <taxon>Debaryomycetaceae</taxon>
        <taxon>Suhomyces</taxon>
    </lineage>
</organism>
<evidence type="ECO:0000256" key="10">
    <source>
        <dbReference type="RuleBase" id="RU364040"/>
    </source>
</evidence>
<evidence type="ECO:0000256" key="5">
    <source>
        <dbReference type="ARBA" id="ARBA00022833"/>
    </source>
</evidence>
<proteinExistence type="inferred from homology"/>
<keyword evidence="10" id="KW-0031">Aminopeptidase</keyword>
<evidence type="ECO:0000313" key="15">
    <source>
        <dbReference type="Proteomes" id="UP000094285"/>
    </source>
</evidence>
<dbReference type="CDD" id="cd09601">
    <property type="entry name" value="M1_APN-Q_like"/>
    <property type="match status" value="1"/>
</dbReference>
<evidence type="ECO:0000256" key="3">
    <source>
        <dbReference type="ARBA" id="ARBA00022723"/>
    </source>
</evidence>
<dbReference type="Gene3D" id="1.25.50.20">
    <property type="match status" value="1"/>
</dbReference>
<keyword evidence="4 10" id="KW-0378">Hydrolase</keyword>
<evidence type="ECO:0000256" key="8">
    <source>
        <dbReference type="PIRSR" id="PIRSR634016-3"/>
    </source>
</evidence>
<dbReference type="Proteomes" id="UP000094285">
    <property type="component" value="Unassembled WGS sequence"/>
</dbReference>
<dbReference type="OrthoDB" id="10031169at2759"/>
<dbReference type="EMBL" id="KV453915">
    <property type="protein sequence ID" value="ODV77307.1"/>
    <property type="molecule type" value="Genomic_DNA"/>
</dbReference>
<reference evidence="15" key="1">
    <citation type="submission" date="2016-05" db="EMBL/GenBank/DDBJ databases">
        <title>Comparative genomics of biotechnologically important yeasts.</title>
        <authorList>
            <consortium name="DOE Joint Genome Institute"/>
            <person name="Riley R."/>
            <person name="Haridas S."/>
            <person name="Wolfe K.H."/>
            <person name="Lopes M.R."/>
            <person name="Hittinger C.T."/>
            <person name="Goker M."/>
            <person name="Salamov A."/>
            <person name="Wisecaver J."/>
            <person name="Long T.M."/>
            <person name="Aerts A.L."/>
            <person name="Barry K."/>
            <person name="Choi C."/>
            <person name="Clum A."/>
            <person name="Coughlan A.Y."/>
            <person name="Deshpande S."/>
            <person name="Douglass A.P."/>
            <person name="Hanson S.J."/>
            <person name="Klenk H.-P."/>
            <person name="Labutti K."/>
            <person name="Lapidus A."/>
            <person name="Lindquist E."/>
            <person name="Lipzen A."/>
            <person name="Meier-Kolthoff J.P."/>
            <person name="Ohm R.A."/>
            <person name="Otillar R.P."/>
            <person name="Pangilinan J."/>
            <person name="Peng Y."/>
            <person name="Rokas A."/>
            <person name="Rosa C.A."/>
            <person name="Scheuner C."/>
            <person name="Sibirny A.A."/>
            <person name="Slot J.C."/>
            <person name="Stielow J.B."/>
            <person name="Sun H."/>
            <person name="Kurtzman C.P."/>
            <person name="Blackwell M."/>
            <person name="Grigoriev I.V."/>
            <person name="Jeffries T.W."/>
        </authorList>
    </citation>
    <scope>NUCLEOTIDE SEQUENCE [LARGE SCALE GENOMIC DNA]</scope>
    <source>
        <strain evidence="15">NRRL Y-17324</strain>
    </source>
</reference>
<accession>A0A1E4SCQ6</accession>
<name>A0A1E4SCQ6_9ASCO</name>
<feature type="binding site" evidence="8">
    <location>
        <position position="325"/>
    </location>
    <ligand>
        <name>Zn(2+)</name>
        <dbReference type="ChEBI" id="CHEBI:29105"/>
        <note>catalytic</note>
    </ligand>
</feature>
<dbReference type="Gene3D" id="2.60.40.1730">
    <property type="entry name" value="tricorn interacting facor f3 domain"/>
    <property type="match status" value="1"/>
</dbReference>
<dbReference type="GeneID" id="30981101"/>
<keyword evidence="5 8" id="KW-0862">Zinc</keyword>
<feature type="site" description="Transition state stabilizer" evidence="9">
    <location>
        <position position="420"/>
    </location>
</feature>
<feature type="domain" description="Aminopeptidase N-like N-terminal" evidence="13">
    <location>
        <begin position="25"/>
        <end position="213"/>
    </location>
</feature>
<feature type="domain" description="ERAP1-like C-terminal" evidence="12">
    <location>
        <begin position="571"/>
        <end position="917"/>
    </location>
</feature>
<gene>
    <name evidence="14" type="ORF">CANTADRAFT_23437</name>
</gene>
<keyword evidence="6 10" id="KW-0482">Metalloprotease</keyword>
<feature type="binding site" evidence="8">
    <location>
        <position position="321"/>
    </location>
    <ligand>
        <name>Zn(2+)</name>
        <dbReference type="ChEBI" id="CHEBI:29105"/>
        <note>catalytic</note>
    </ligand>
</feature>
<dbReference type="SUPFAM" id="SSF63737">
    <property type="entry name" value="Leukotriene A4 hydrolase N-terminal domain"/>
    <property type="match status" value="1"/>
</dbReference>
<dbReference type="RefSeq" id="XP_020062429.1">
    <property type="nucleotide sequence ID" value="XM_020206964.1"/>
</dbReference>
<dbReference type="STRING" id="984487.A0A1E4SCQ6"/>
<dbReference type="PRINTS" id="PR00756">
    <property type="entry name" value="ALADIPTASE"/>
</dbReference>
<dbReference type="GO" id="GO:0070006">
    <property type="term" value="F:metalloaminopeptidase activity"/>
    <property type="evidence" value="ECO:0007669"/>
    <property type="project" value="TreeGrafter"/>
</dbReference>
<sequence>MTDIANKMAATSLSSLLSLSNAYLPSSYDLKLAIDHTKPNFSGTVTLDLVKNTDTSNDSTPFEISLHANKLIITKAVLSDDNDSHSLKVTHDRANQVITLKSETPIKSPKSVTINYFGQINKIQTYKDTTRGLFKTNYLDSVSGRSDNYILATHCQPHGARLLFPLIDEVHFKVPIKLTIETSPKFHVISNALLTEDESRTSIFEFEPTPPISPSVFGFVLGDFGYVESYAGSTRVRVYNAVGDATQGAYALEVLKTSITTLEKLLNFKFPLNKIDLIGLPFLSDGAMENWGMITVICDQIKIQGKGSLEQKIQMQKLIAHEAVHQWIGNLVTFDDYSNLWLNEAFATWLGNYVVQVADFEKQPESVYDILQIESYESYLDEDCLFDENGHIIPSIHQYLSKVDTGINSSTATIFETKSYEKGIILLRMVSNILHIDGSSSENLYHEDYTLILKGLSKVLETYQFKSIKAFDIWNILNEFTSIDLPSFVHSWTRNPGFPLVKVKSSPAMDKIIFEQHTYVYDATAEQLKLEDQPYHVPLLLKVVDDNGVVKVLNVIMSDRSLKLDIPIHQFISVNNKRGGYYRTLYSSEIIQKAIVPQIKENRLCAQDIITIINDYGKVLGTSNSTSTELIDFILVINSLSLKSWKIDYHVLKVALNYLETFNNILMHFSEYTKFEEWLQQFILRLYKKVGRWESLSSLNRESSLTEVQVRNSILQFGIKNVEFQEIAKKLTKTFLNPGSKNQYIPKELLSSMFNLFVYKANQKDYKRVLELVKNSNNSLLDHSNVTQHELQTIALSSLSFATDAELVHKTLNFVMTNIDSKMIELGLIGFQYKPNKQDKIKLFQWYSLHYDQWVRKSLRKGSDWSKQMAATVKNISTMVLGEIMQYDPELLGMKEKFVRQKTTSLPPHELTELVETLEAENYEKATIGGFYPELVGALPQA</sequence>
<evidence type="ECO:0000256" key="6">
    <source>
        <dbReference type="ARBA" id="ARBA00023049"/>
    </source>
</evidence>
<dbReference type="SUPFAM" id="SSF55486">
    <property type="entry name" value="Metalloproteases ('zincins'), catalytic domain"/>
    <property type="match status" value="1"/>
</dbReference>
<dbReference type="GO" id="GO:0008270">
    <property type="term" value="F:zinc ion binding"/>
    <property type="evidence" value="ECO:0007669"/>
    <property type="project" value="UniProtKB-UniRule"/>
</dbReference>
<evidence type="ECO:0000259" key="13">
    <source>
        <dbReference type="Pfam" id="PF17900"/>
    </source>
</evidence>
<dbReference type="PANTHER" id="PTHR11533">
    <property type="entry name" value="PROTEASE M1 ZINC METALLOPROTEASE"/>
    <property type="match status" value="1"/>
</dbReference>
<dbReference type="GO" id="GO:0043171">
    <property type="term" value="P:peptide catabolic process"/>
    <property type="evidence" value="ECO:0007669"/>
    <property type="project" value="TreeGrafter"/>
</dbReference>
<comment type="similarity">
    <text evidence="1 10">Belongs to the peptidase M1 family.</text>
</comment>
<evidence type="ECO:0000256" key="9">
    <source>
        <dbReference type="PIRSR" id="PIRSR634016-4"/>
    </source>
</evidence>
<dbReference type="Pfam" id="PF11838">
    <property type="entry name" value="ERAP1_C"/>
    <property type="match status" value="1"/>
</dbReference>
<evidence type="ECO:0000259" key="11">
    <source>
        <dbReference type="Pfam" id="PF01433"/>
    </source>
</evidence>
<dbReference type="InterPro" id="IPR014782">
    <property type="entry name" value="Peptidase_M1_dom"/>
</dbReference>
<dbReference type="InterPro" id="IPR001930">
    <property type="entry name" value="Peptidase_M1"/>
</dbReference>
<evidence type="ECO:0000256" key="4">
    <source>
        <dbReference type="ARBA" id="ARBA00022801"/>
    </source>
</evidence>
<dbReference type="Pfam" id="PF01433">
    <property type="entry name" value="Peptidase_M1"/>
    <property type="match status" value="1"/>
</dbReference>
<dbReference type="PANTHER" id="PTHR11533:SF299">
    <property type="entry name" value="AMINOPEPTIDASE"/>
    <property type="match status" value="1"/>
</dbReference>
<dbReference type="Gene3D" id="1.10.390.10">
    <property type="entry name" value="Neutral Protease Domain 2"/>
    <property type="match status" value="1"/>
</dbReference>
<dbReference type="EC" id="3.4.11.-" evidence="10"/>
<dbReference type="InterPro" id="IPR050344">
    <property type="entry name" value="Peptidase_M1_aminopeptidases"/>
</dbReference>
<feature type="domain" description="Peptidase M1 membrane alanine aminopeptidase" evidence="11">
    <location>
        <begin position="250"/>
        <end position="492"/>
    </location>
</feature>
<comment type="cofactor">
    <cofactor evidence="8 10">
        <name>Zn(2+)</name>
        <dbReference type="ChEBI" id="CHEBI:29105"/>
    </cofactor>
    <text evidence="8 10">Binds 1 zinc ion per subunit.</text>
</comment>